<evidence type="ECO:0000313" key="2">
    <source>
        <dbReference type="Proteomes" id="UP001515683"/>
    </source>
</evidence>
<protein>
    <submittedName>
        <fullName evidence="1">DUF943 family protein</fullName>
    </submittedName>
</protein>
<comment type="caution">
    <text evidence="1">The sequence shown here is derived from an EMBL/GenBank/DDBJ whole genome shotgun (WGS) entry which is preliminary data.</text>
</comment>
<name>A0ABX0RES8_9GAMM</name>
<gene>
    <name evidence="1" type="ORF">F3J40_15015</name>
</gene>
<keyword evidence="2" id="KW-1185">Reference proteome</keyword>
<dbReference type="Pfam" id="PF06092">
    <property type="entry name" value="DUF943"/>
    <property type="match status" value="1"/>
</dbReference>
<dbReference type="PROSITE" id="PS51257">
    <property type="entry name" value="PROKAR_LIPOPROTEIN"/>
    <property type="match status" value="1"/>
</dbReference>
<dbReference type="Proteomes" id="UP001515683">
    <property type="component" value="Unassembled WGS sequence"/>
</dbReference>
<evidence type="ECO:0000313" key="1">
    <source>
        <dbReference type="EMBL" id="NIF22907.1"/>
    </source>
</evidence>
<proteinExistence type="predicted"/>
<reference evidence="1 2" key="1">
    <citation type="journal article" date="2019" name="bioRxiv">
        <title>Bacteria contribute to plant secondary compound degradation in a generalist herbivore system.</title>
        <authorList>
            <person name="Francoeur C.B."/>
            <person name="Khadempour L."/>
            <person name="Moreira-Soto R.D."/>
            <person name="Gotting K."/>
            <person name="Book A.J."/>
            <person name="Pinto-Tomas A.A."/>
            <person name="Keefover-Ring K."/>
            <person name="Currie C.R."/>
        </authorList>
    </citation>
    <scope>NUCLEOTIDE SEQUENCE [LARGE SCALE GENOMIC DNA]</scope>
    <source>
        <strain evidence="1">Acro-835</strain>
    </source>
</reference>
<dbReference type="RefSeq" id="WP_167015844.1">
    <property type="nucleotide sequence ID" value="NZ_VWXF01000006.1"/>
</dbReference>
<organism evidence="1 2">
    <name type="scientific">Candidatus Pantoea multigeneris</name>
    <dbReference type="NCBI Taxonomy" id="2608357"/>
    <lineage>
        <taxon>Bacteria</taxon>
        <taxon>Pseudomonadati</taxon>
        <taxon>Pseudomonadota</taxon>
        <taxon>Gammaproteobacteria</taxon>
        <taxon>Enterobacterales</taxon>
        <taxon>Erwiniaceae</taxon>
        <taxon>Pantoea</taxon>
    </lineage>
</organism>
<dbReference type="EMBL" id="VWXF01000006">
    <property type="protein sequence ID" value="NIF22907.1"/>
    <property type="molecule type" value="Genomic_DNA"/>
</dbReference>
<sequence>MRKIIFIVIALLLFSCAIFIYLNNRPSTVIAVHQLGNTAVILVDHLPVTNSAKIQWWYSHIDSITERYHLVADRPEGMFFYAVYAFDKGYQKEGKEDRLCFDEMTPPENCVDKNILLQMMPWGNGEDKFYFGSATYMANKNGDIRRIYDPVKIVEPYEK</sequence>
<accession>A0ABX0RES8</accession>
<dbReference type="InterPro" id="IPR010351">
    <property type="entry name" value="DUF943"/>
</dbReference>